<dbReference type="STRING" id="7222.B4JJ90"/>
<dbReference type="InterPro" id="IPR003599">
    <property type="entry name" value="Ig_sub"/>
</dbReference>
<evidence type="ECO:0000256" key="10">
    <source>
        <dbReference type="ARBA" id="ARBA00023319"/>
    </source>
</evidence>
<dbReference type="FunCoup" id="B4JJ90">
    <property type="interactions" value="36"/>
</dbReference>
<dbReference type="OrthoDB" id="8626508at2759"/>
<dbReference type="InterPro" id="IPR003598">
    <property type="entry name" value="Ig_sub2"/>
</dbReference>
<keyword evidence="13" id="KW-0812">Transmembrane</keyword>
<dbReference type="OMA" id="CKCPGRQ"/>
<keyword evidence="8" id="KW-1015">Disulfide bond</keyword>
<dbReference type="Gene3D" id="2.60.40.10">
    <property type="entry name" value="Immunoglobulins"/>
    <property type="match status" value="2"/>
</dbReference>
<evidence type="ECO:0000256" key="6">
    <source>
        <dbReference type="ARBA" id="ARBA00022737"/>
    </source>
</evidence>
<proteinExistence type="predicted"/>
<dbReference type="SMART" id="SM00408">
    <property type="entry name" value="IGc2"/>
    <property type="match status" value="2"/>
</dbReference>
<keyword evidence="7 13" id="KW-0472">Membrane</keyword>
<evidence type="ECO:0000256" key="5">
    <source>
        <dbReference type="ARBA" id="ARBA00022729"/>
    </source>
</evidence>
<dbReference type="Pfam" id="PF01391">
    <property type="entry name" value="Collagen"/>
    <property type="match status" value="1"/>
</dbReference>
<evidence type="ECO:0000256" key="3">
    <source>
        <dbReference type="ARBA" id="ARBA00022475"/>
    </source>
</evidence>
<dbReference type="SMART" id="SM00409">
    <property type="entry name" value="IG"/>
    <property type="match status" value="2"/>
</dbReference>
<feature type="domain" description="Ig-like" evidence="14">
    <location>
        <begin position="532"/>
        <end position="626"/>
    </location>
</feature>
<feature type="domain" description="Olfactomedin-like" evidence="15">
    <location>
        <begin position="694"/>
        <end position="945"/>
    </location>
</feature>
<dbReference type="PROSITE" id="PS51132">
    <property type="entry name" value="OLF"/>
    <property type="match status" value="1"/>
</dbReference>
<dbReference type="PANTHER" id="PTHR23192:SF85">
    <property type="entry name" value="GLIOMEDIN"/>
    <property type="match status" value="1"/>
</dbReference>
<evidence type="ECO:0000256" key="12">
    <source>
        <dbReference type="SAM" id="MobiDB-lite"/>
    </source>
</evidence>
<evidence type="ECO:0000256" key="7">
    <source>
        <dbReference type="ARBA" id="ARBA00023136"/>
    </source>
</evidence>
<dbReference type="GO" id="GO:0016201">
    <property type="term" value="P:synaptic target inhibition"/>
    <property type="evidence" value="ECO:0007669"/>
    <property type="project" value="EnsemblMetazoa"/>
</dbReference>
<sequence>MLLAVNQSVRNSKKRREAETAAATDRAACAEITDSTRHLVANMLIDDTNTNENTQATVATVAGDKCQMRASLLLVYIYLGALTLMLATLSILFYTYTRGGSGQESITPAMLGQHAFRNQFQGELMRSEHMLRAMVTQIMKRDYPLEASFAEAQPRYLGTTVVRNERKLNSNFLNPLPSEKRIRRDIASSSPASMHADPLIEFFNPNHRKALDEQDTEIRKRTGLKGAAPGGDEWIYLNTYCRVPEKIITGFCKGTQEYCPPAPSGPTGAVGPKGPPGNPGLPGIPGPKGNRGDVGLPGAAGVDGIGQQGAAGPRGPKGDPGSVGRSGLDGRDGVPGEPGLDGVPGRAGADGKNGLPGRDGKDGMHGKDGKDGMSITGPKGAQGPPGERGLKGIAGPRGRPGKPGTNGTPGVPGINTWKMQFPNGSASNDLLIPPSITDVSSPNVRRSVIVEEGKTLNMSCSATGNPQPQVEWRRDDGRTINVNGVELSSISGQFIKFTNITRHQMAAYTCHANNGIAPVTNATFLVEVHFAPMISVYRQMIYAEYQSSATLECQVEAFPEAIRYWERAYDGKILEPSDKYRIESYPDGFKTSMRLTISNLRKDDFGYYHCVARNELNATMVNFEIAPQDPNSETPYVGNNVKIYGQRPPESECPVCDQCPDPSLNQCKDSILNNFEIQPTGNRSYPGLPKRAKTCYLYAVGKPVFNKVVNEKFGSWLRDAAPKDVDREKTFVTNENDAFNLFEFSTRIQYRTNSVPRHKYEISEGFQGNAHVVYNGSFYYHQKNSDLVVKLDLTTSKKISIQLPYAGVSTGNRLYATDYNFMDFNVDEVGLWVIYSTHDSNNTLVAKLDAETLRMQYNFNITLDHKQFGEMFIVCGNLYAIDSGTDRNTQIRYVVDLYKGKLLNANLPFSNPFSHTTTVGYNPLTVELYSWDKGNALTYPIRYNEHRLAGDTI</sequence>
<evidence type="ECO:0000256" key="4">
    <source>
        <dbReference type="ARBA" id="ARBA00022525"/>
    </source>
</evidence>
<dbReference type="CDD" id="cd00096">
    <property type="entry name" value="Ig"/>
    <property type="match status" value="1"/>
</dbReference>
<dbReference type="PhylomeDB" id="B4JJ90"/>
<dbReference type="FunFam" id="2.60.40.10:FF:001956">
    <property type="entry name" value="Uncharacterized protein, isoform A"/>
    <property type="match status" value="1"/>
</dbReference>
<feature type="transmembrane region" description="Helical" evidence="13">
    <location>
        <begin position="73"/>
        <end position="96"/>
    </location>
</feature>
<evidence type="ECO:0000259" key="14">
    <source>
        <dbReference type="PROSITE" id="PS50835"/>
    </source>
</evidence>
<keyword evidence="9" id="KW-0325">Glycoprotein</keyword>
<feature type="compositionally biased region" description="Pro residues" evidence="12">
    <location>
        <begin position="273"/>
        <end position="285"/>
    </location>
</feature>
<dbReference type="InterPro" id="IPR050605">
    <property type="entry name" value="Olfactomedin-like_domain"/>
</dbReference>
<dbReference type="SMR" id="B4JJ90"/>
<evidence type="ECO:0000256" key="1">
    <source>
        <dbReference type="ARBA" id="ARBA00004236"/>
    </source>
</evidence>
<dbReference type="eggNOG" id="KOG3544">
    <property type="taxonomic scope" value="Eukaryota"/>
</dbReference>
<keyword evidence="5" id="KW-0732">Signal</keyword>
<evidence type="ECO:0000256" key="8">
    <source>
        <dbReference type="ARBA" id="ARBA00023157"/>
    </source>
</evidence>
<dbReference type="Pfam" id="PF13927">
    <property type="entry name" value="Ig_3"/>
    <property type="match status" value="2"/>
</dbReference>
<dbReference type="SMART" id="SM00284">
    <property type="entry name" value="OLF"/>
    <property type="match status" value="1"/>
</dbReference>
<comment type="caution">
    <text evidence="11">Lacks conserved residue(s) required for the propagation of feature annotation.</text>
</comment>
<dbReference type="InterPro" id="IPR003112">
    <property type="entry name" value="Olfac-like_dom"/>
</dbReference>
<keyword evidence="4" id="KW-0964">Secreted</keyword>
<dbReference type="InterPro" id="IPR013783">
    <property type="entry name" value="Ig-like_fold"/>
</dbReference>
<accession>B4JJ90</accession>
<dbReference type="FunFam" id="2.60.40.10:FF:000328">
    <property type="entry name" value="CLUMA_CG000981, isoform A"/>
    <property type="match status" value="1"/>
</dbReference>
<evidence type="ECO:0000256" key="11">
    <source>
        <dbReference type="PROSITE-ProRule" id="PRU00446"/>
    </source>
</evidence>
<evidence type="ECO:0000256" key="2">
    <source>
        <dbReference type="ARBA" id="ARBA00004613"/>
    </source>
</evidence>
<reference evidence="16 17" key="1">
    <citation type="journal article" date="2007" name="Nature">
        <title>Evolution of genes and genomes on the Drosophila phylogeny.</title>
        <authorList>
            <consortium name="Drosophila 12 Genomes Consortium"/>
            <person name="Clark A.G."/>
            <person name="Eisen M.B."/>
            <person name="Smith D.R."/>
            <person name="Bergman C.M."/>
            <person name="Oliver B."/>
            <person name="Markow T.A."/>
            <person name="Kaufman T.C."/>
            <person name="Kellis M."/>
            <person name="Gelbart W."/>
            <person name="Iyer V.N."/>
            <person name="Pollard D.A."/>
            <person name="Sackton T.B."/>
            <person name="Larracuente A.M."/>
            <person name="Singh N.D."/>
            <person name="Abad J.P."/>
            <person name="Abt D.N."/>
            <person name="Adryan B."/>
            <person name="Aguade M."/>
            <person name="Akashi H."/>
            <person name="Anderson W.W."/>
            <person name="Aquadro C.F."/>
            <person name="Ardell D.H."/>
            <person name="Arguello R."/>
            <person name="Artieri C.G."/>
            <person name="Barbash D.A."/>
            <person name="Barker D."/>
            <person name="Barsanti P."/>
            <person name="Batterham P."/>
            <person name="Batzoglou S."/>
            <person name="Begun D."/>
            <person name="Bhutkar A."/>
            <person name="Blanco E."/>
            <person name="Bosak S.A."/>
            <person name="Bradley R.K."/>
            <person name="Brand A.D."/>
            <person name="Brent M.R."/>
            <person name="Brooks A.N."/>
            <person name="Brown R.H."/>
            <person name="Butlin R.K."/>
            <person name="Caggese C."/>
            <person name="Calvi B.R."/>
            <person name="Bernardo de Carvalho A."/>
            <person name="Caspi A."/>
            <person name="Castrezana S."/>
            <person name="Celniker S.E."/>
            <person name="Chang J.L."/>
            <person name="Chapple C."/>
            <person name="Chatterji S."/>
            <person name="Chinwalla A."/>
            <person name="Civetta A."/>
            <person name="Clifton S.W."/>
            <person name="Comeron J.M."/>
            <person name="Costello J.C."/>
            <person name="Coyne J.A."/>
            <person name="Daub J."/>
            <person name="David R.G."/>
            <person name="Delcher A.L."/>
            <person name="Delehaunty K."/>
            <person name="Do C.B."/>
            <person name="Ebling H."/>
            <person name="Edwards K."/>
            <person name="Eickbush T."/>
            <person name="Evans J.D."/>
            <person name="Filipski A."/>
            <person name="Findeiss S."/>
            <person name="Freyhult E."/>
            <person name="Fulton L."/>
            <person name="Fulton R."/>
            <person name="Garcia A.C."/>
            <person name="Gardiner A."/>
            <person name="Garfield D.A."/>
            <person name="Garvin B.E."/>
            <person name="Gibson G."/>
            <person name="Gilbert D."/>
            <person name="Gnerre S."/>
            <person name="Godfrey J."/>
            <person name="Good R."/>
            <person name="Gotea V."/>
            <person name="Gravely B."/>
            <person name="Greenberg A.J."/>
            <person name="Griffiths-Jones S."/>
            <person name="Gross S."/>
            <person name="Guigo R."/>
            <person name="Gustafson E.A."/>
            <person name="Haerty W."/>
            <person name="Hahn M.W."/>
            <person name="Halligan D.L."/>
            <person name="Halpern A.L."/>
            <person name="Halter G.M."/>
            <person name="Han M.V."/>
            <person name="Heger A."/>
            <person name="Hillier L."/>
            <person name="Hinrichs A.S."/>
            <person name="Holmes I."/>
            <person name="Hoskins R.A."/>
            <person name="Hubisz M.J."/>
            <person name="Hultmark D."/>
            <person name="Huntley M.A."/>
            <person name="Jaffe D.B."/>
            <person name="Jagadeeshan S."/>
            <person name="Jeck W.R."/>
            <person name="Johnson J."/>
            <person name="Jones C.D."/>
            <person name="Jordan W.C."/>
            <person name="Karpen G.H."/>
            <person name="Kataoka E."/>
            <person name="Keightley P.D."/>
            <person name="Kheradpour P."/>
            <person name="Kirkness E.F."/>
            <person name="Koerich L.B."/>
            <person name="Kristiansen K."/>
            <person name="Kudrna D."/>
            <person name="Kulathinal R.J."/>
            <person name="Kumar S."/>
            <person name="Kwok R."/>
            <person name="Lander E."/>
            <person name="Langley C.H."/>
            <person name="Lapoint R."/>
            <person name="Lazzaro B.P."/>
            <person name="Lee S.J."/>
            <person name="Levesque L."/>
            <person name="Li R."/>
            <person name="Lin C.F."/>
            <person name="Lin M.F."/>
            <person name="Lindblad-Toh K."/>
            <person name="Llopart A."/>
            <person name="Long M."/>
            <person name="Low L."/>
            <person name="Lozovsky E."/>
            <person name="Lu J."/>
            <person name="Luo M."/>
            <person name="Machado C.A."/>
            <person name="Makalowski W."/>
            <person name="Marzo M."/>
            <person name="Matsuda M."/>
            <person name="Matzkin L."/>
            <person name="McAllister B."/>
            <person name="McBride C.S."/>
            <person name="McKernan B."/>
            <person name="McKernan K."/>
            <person name="Mendez-Lago M."/>
            <person name="Minx P."/>
            <person name="Mollenhauer M.U."/>
            <person name="Montooth K."/>
            <person name="Mount S.M."/>
            <person name="Mu X."/>
            <person name="Myers E."/>
            <person name="Negre B."/>
            <person name="Newfeld S."/>
            <person name="Nielsen R."/>
            <person name="Noor M.A."/>
            <person name="O'Grady P."/>
            <person name="Pachter L."/>
            <person name="Papaceit M."/>
            <person name="Parisi M.J."/>
            <person name="Parisi M."/>
            <person name="Parts L."/>
            <person name="Pedersen J.S."/>
            <person name="Pesole G."/>
            <person name="Phillippy A.M."/>
            <person name="Ponting C.P."/>
            <person name="Pop M."/>
            <person name="Porcelli D."/>
            <person name="Powell J.R."/>
            <person name="Prohaska S."/>
            <person name="Pruitt K."/>
            <person name="Puig M."/>
            <person name="Quesneville H."/>
            <person name="Ram K.R."/>
            <person name="Rand D."/>
            <person name="Rasmussen M.D."/>
            <person name="Reed L.K."/>
            <person name="Reenan R."/>
            <person name="Reily A."/>
            <person name="Remington K.A."/>
            <person name="Rieger T.T."/>
            <person name="Ritchie M.G."/>
            <person name="Robin C."/>
            <person name="Rogers Y.H."/>
            <person name="Rohde C."/>
            <person name="Rozas J."/>
            <person name="Rubenfield M.J."/>
            <person name="Ruiz A."/>
            <person name="Russo S."/>
            <person name="Salzberg S.L."/>
            <person name="Sanchez-Gracia A."/>
            <person name="Saranga D.J."/>
            <person name="Sato H."/>
            <person name="Schaeffer S.W."/>
            <person name="Schatz M.C."/>
            <person name="Schlenke T."/>
            <person name="Schwartz R."/>
            <person name="Segarra C."/>
            <person name="Singh R.S."/>
            <person name="Sirot L."/>
            <person name="Sirota M."/>
            <person name="Sisneros N.B."/>
            <person name="Smith C.D."/>
            <person name="Smith T.F."/>
            <person name="Spieth J."/>
            <person name="Stage D.E."/>
            <person name="Stark A."/>
            <person name="Stephan W."/>
            <person name="Strausberg R.L."/>
            <person name="Strempel S."/>
            <person name="Sturgill D."/>
            <person name="Sutton G."/>
            <person name="Sutton G.G."/>
            <person name="Tao W."/>
            <person name="Teichmann S."/>
            <person name="Tobari Y.N."/>
            <person name="Tomimura Y."/>
            <person name="Tsolas J.M."/>
            <person name="Valente V.L."/>
            <person name="Venter E."/>
            <person name="Venter J.C."/>
            <person name="Vicario S."/>
            <person name="Vieira F.G."/>
            <person name="Vilella A.J."/>
            <person name="Villasante A."/>
            <person name="Walenz B."/>
            <person name="Wang J."/>
            <person name="Wasserman M."/>
            <person name="Watts T."/>
            <person name="Wilson D."/>
            <person name="Wilson R.K."/>
            <person name="Wing R.A."/>
            <person name="Wolfner M.F."/>
            <person name="Wong A."/>
            <person name="Wong G.K."/>
            <person name="Wu C.I."/>
            <person name="Wu G."/>
            <person name="Yamamoto D."/>
            <person name="Yang H.P."/>
            <person name="Yang S.P."/>
            <person name="Yorke J.A."/>
            <person name="Yoshida K."/>
            <person name="Zdobnov E."/>
            <person name="Zhang P."/>
            <person name="Zhang Y."/>
            <person name="Zimin A.V."/>
            <person name="Baldwin J."/>
            <person name="Abdouelleil A."/>
            <person name="Abdulkadir J."/>
            <person name="Abebe A."/>
            <person name="Abera B."/>
            <person name="Abreu J."/>
            <person name="Acer S.C."/>
            <person name="Aftuck L."/>
            <person name="Alexander A."/>
            <person name="An P."/>
            <person name="Anderson E."/>
            <person name="Anderson S."/>
            <person name="Arachi H."/>
            <person name="Azer M."/>
            <person name="Bachantsang P."/>
            <person name="Barry A."/>
            <person name="Bayul T."/>
            <person name="Berlin A."/>
            <person name="Bessette D."/>
            <person name="Bloom T."/>
            <person name="Blye J."/>
            <person name="Boguslavskiy L."/>
            <person name="Bonnet C."/>
            <person name="Boukhgalter B."/>
            <person name="Bourzgui I."/>
            <person name="Brown A."/>
            <person name="Cahill P."/>
            <person name="Channer S."/>
            <person name="Cheshatsang Y."/>
            <person name="Chuda L."/>
            <person name="Citroen M."/>
            <person name="Collymore A."/>
            <person name="Cooke P."/>
            <person name="Costello M."/>
            <person name="D'Aco K."/>
            <person name="Daza R."/>
            <person name="De Haan G."/>
            <person name="DeGray S."/>
            <person name="DeMaso C."/>
            <person name="Dhargay N."/>
            <person name="Dooley K."/>
            <person name="Dooley E."/>
            <person name="Doricent M."/>
            <person name="Dorje P."/>
            <person name="Dorjee K."/>
            <person name="Dupes A."/>
            <person name="Elong R."/>
            <person name="Falk J."/>
            <person name="Farina A."/>
            <person name="Faro S."/>
            <person name="Ferguson D."/>
            <person name="Fisher S."/>
            <person name="Foley C.D."/>
            <person name="Franke A."/>
            <person name="Friedrich D."/>
            <person name="Gadbois L."/>
            <person name="Gearin G."/>
            <person name="Gearin C.R."/>
            <person name="Giannoukos G."/>
            <person name="Goode T."/>
            <person name="Graham J."/>
            <person name="Grandbois E."/>
            <person name="Grewal S."/>
            <person name="Gyaltsen K."/>
            <person name="Hafez N."/>
            <person name="Hagos B."/>
            <person name="Hall J."/>
            <person name="Henson C."/>
            <person name="Hollinger A."/>
            <person name="Honan T."/>
            <person name="Huard M.D."/>
            <person name="Hughes L."/>
            <person name="Hurhula B."/>
            <person name="Husby M.E."/>
            <person name="Kamat A."/>
            <person name="Kanga B."/>
            <person name="Kashin S."/>
            <person name="Khazanovich D."/>
            <person name="Kisner P."/>
            <person name="Lance K."/>
            <person name="Lara M."/>
            <person name="Lee W."/>
            <person name="Lennon N."/>
            <person name="Letendre F."/>
            <person name="LeVine R."/>
            <person name="Lipovsky A."/>
            <person name="Liu X."/>
            <person name="Liu J."/>
            <person name="Liu S."/>
            <person name="Lokyitsang T."/>
            <person name="Lokyitsang Y."/>
            <person name="Lubonja R."/>
            <person name="Lui A."/>
            <person name="MacDonald P."/>
            <person name="Magnisalis V."/>
            <person name="Maru K."/>
            <person name="Matthews C."/>
            <person name="McCusker W."/>
            <person name="McDonough S."/>
            <person name="Mehta T."/>
            <person name="Meldrim J."/>
            <person name="Meneus L."/>
            <person name="Mihai O."/>
            <person name="Mihalev A."/>
            <person name="Mihova T."/>
            <person name="Mittelman R."/>
            <person name="Mlenga V."/>
            <person name="Montmayeur A."/>
            <person name="Mulrain L."/>
            <person name="Navidi A."/>
            <person name="Naylor J."/>
            <person name="Negash T."/>
            <person name="Nguyen T."/>
            <person name="Nguyen N."/>
            <person name="Nicol R."/>
            <person name="Norbu C."/>
            <person name="Norbu N."/>
            <person name="Novod N."/>
            <person name="O'Neill B."/>
            <person name="Osman S."/>
            <person name="Markiewicz E."/>
            <person name="Oyono O.L."/>
            <person name="Patti C."/>
            <person name="Phunkhang P."/>
            <person name="Pierre F."/>
            <person name="Priest M."/>
            <person name="Raghuraman S."/>
            <person name="Rege F."/>
            <person name="Reyes R."/>
            <person name="Rise C."/>
            <person name="Rogov P."/>
            <person name="Ross K."/>
            <person name="Ryan E."/>
            <person name="Settipalli S."/>
            <person name="Shea T."/>
            <person name="Sherpa N."/>
            <person name="Shi L."/>
            <person name="Shih D."/>
            <person name="Sparrow T."/>
            <person name="Spaulding J."/>
            <person name="Stalker J."/>
            <person name="Stange-Thomann N."/>
            <person name="Stavropoulos S."/>
            <person name="Stone C."/>
            <person name="Strader C."/>
            <person name="Tesfaye S."/>
            <person name="Thomson T."/>
            <person name="Thoulutsang Y."/>
            <person name="Thoulutsang D."/>
            <person name="Topham K."/>
            <person name="Topping I."/>
            <person name="Tsamla T."/>
            <person name="Vassiliev H."/>
            <person name="Vo A."/>
            <person name="Wangchuk T."/>
            <person name="Wangdi T."/>
            <person name="Weiand M."/>
            <person name="Wilkinson J."/>
            <person name="Wilson A."/>
            <person name="Yadav S."/>
            <person name="Young G."/>
            <person name="Yu Q."/>
            <person name="Zembek L."/>
            <person name="Zhong D."/>
            <person name="Zimmer A."/>
            <person name="Zwirko Z."/>
            <person name="Jaffe D.B."/>
            <person name="Alvarez P."/>
            <person name="Brockman W."/>
            <person name="Butler J."/>
            <person name="Chin C."/>
            <person name="Gnerre S."/>
            <person name="Grabherr M."/>
            <person name="Kleber M."/>
            <person name="Mauceli E."/>
            <person name="MacCallum I."/>
        </authorList>
    </citation>
    <scope>NUCLEOTIDE SEQUENCE [LARGE SCALE GENOMIC DNA]</scope>
    <source>
        <strain evidence="17">Tucson 15287-2541.00</strain>
    </source>
</reference>
<evidence type="ECO:0000313" key="16">
    <source>
        <dbReference type="EMBL" id="EDV99642.1"/>
    </source>
</evidence>
<dbReference type="Pfam" id="PF02191">
    <property type="entry name" value="OLF"/>
    <property type="match status" value="1"/>
</dbReference>
<comment type="subcellular location">
    <subcellularLocation>
        <location evidence="1">Cell membrane</location>
    </subcellularLocation>
    <subcellularLocation>
        <location evidence="2">Secreted</location>
    </subcellularLocation>
</comment>
<keyword evidence="17" id="KW-1185">Reference proteome</keyword>
<evidence type="ECO:0000313" key="17">
    <source>
        <dbReference type="Proteomes" id="UP000001070"/>
    </source>
</evidence>
<keyword evidence="10" id="KW-0393">Immunoglobulin domain</keyword>
<name>B4JJ90_DROGR</name>
<dbReference type="PROSITE" id="PS50835">
    <property type="entry name" value="IG_LIKE"/>
    <property type="match status" value="2"/>
</dbReference>
<dbReference type="HOGENOM" id="CLU_010559_0_0_1"/>
<dbReference type="eggNOG" id="KOG3545">
    <property type="taxonomic scope" value="Eukaryota"/>
</dbReference>
<keyword evidence="13" id="KW-1133">Transmembrane helix</keyword>
<dbReference type="GO" id="GO:0007165">
    <property type="term" value="P:signal transduction"/>
    <property type="evidence" value="ECO:0007669"/>
    <property type="project" value="TreeGrafter"/>
</dbReference>
<dbReference type="InParanoid" id="B4JJ90"/>
<dbReference type="InterPro" id="IPR007110">
    <property type="entry name" value="Ig-like_dom"/>
</dbReference>
<dbReference type="GO" id="GO:0005886">
    <property type="term" value="C:plasma membrane"/>
    <property type="evidence" value="ECO:0007669"/>
    <property type="project" value="UniProtKB-SubCell"/>
</dbReference>
<evidence type="ECO:0000259" key="15">
    <source>
        <dbReference type="PROSITE" id="PS51132"/>
    </source>
</evidence>
<protein>
    <submittedName>
        <fullName evidence="16">GH12447</fullName>
    </submittedName>
</protein>
<dbReference type="SUPFAM" id="SSF48726">
    <property type="entry name" value="Immunoglobulin"/>
    <property type="match status" value="2"/>
</dbReference>
<feature type="compositionally biased region" description="Basic and acidic residues" evidence="12">
    <location>
        <begin position="358"/>
        <end position="371"/>
    </location>
</feature>
<dbReference type="EMBL" id="CH916370">
    <property type="protein sequence ID" value="EDV99642.1"/>
    <property type="molecule type" value="Genomic_DNA"/>
</dbReference>
<dbReference type="AlphaFoldDB" id="B4JJ90"/>
<dbReference type="Proteomes" id="UP000001070">
    <property type="component" value="Unassembled WGS sequence"/>
</dbReference>
<organism evidence="17">
    <name type="scientific">Drosophila grimshawi</name>
    <name type="common">Hawaiian fruit fly</name>
    <name type="synonym">Idiomyia grimshawi</name>
    <dbReference type="NCBI Taxonomy" id="7222"/>
    <lineage>
        <taxon>Eukaryota</taxon>
        <taxon>Metazoa</taxon>
        <taxon>Ecdysozoa</taxon>
        <taxon>Arthropoda</taxon>
        <taxon>Hexapoda</taxon>
        <taxon>Insecta</taxon>
        <taxon>Pterygota</taxon>
        <taxon>Neoptera</taxon>
        <taxon>Endopterygota</taxon>
        <taxon>Diptera</taxon>
        <taxon>Brachycera</taxon>
        <taxon>Muscomorpha</taxon>
        <taxon>Ephydroidea</taxon>
        <taxon>Drosophilidae</taxon>
        <taxon>Drosophila</taxon>
        <taxon>Hawaiian Drosophila</taxon>
    </lineage>
</organism>
<dbReference type="GO" id="GO:0008045">
    <property type="term" value="P:motor neuron axon guidance"/>
    <property type="evidence" value="ECO:0007669"/>
    <property type="project" value="EnsemblMetazoa"/>
</dbReference>
<evidence type="ECO:0000256" key="13">
    <source>
        <dbReference type="SAM" id="Phobius"/>
    </source>
</evidence>
<dbReference type="InterPro" id="IPR036179">
    <property type="entry name" value="Ig-like_dom_sf"/>
</dbReference>
<dbReference type="InterPro" id="IPR008160">
    <property type="entry name" value="Collagen"/>
</dbReference>
<feature type="region of interest" description="Disordered" evidence="12">
    <location>
        <begin position="263"/>
        <end position="408"/>
    </location>
</feature>
<keyword evidence="3" id="KW-1003">Cell membrane</keyword>
<evidence type="ECO:0000256" key="9">
    <source>
        <dbReference type="ARBA" id="ARBA00023180"/>
    </source>
</evidence>
<keyword evidence="6" id="KW-0677">Repeat</keyword>
<dbReference type="GO" id="GO:0005615">
    <property type="term" value="C:extracellular space"/>
    <property type="evidence" value="ECO:0007669"/>
    <property type="project" value="TreeGrafter"/>
</dbReference>
<feature type="domain" description="Ig-like" evidence="14">
    <location>
        <begin position="434"/>
        <end position="526"/>
    </location>
</feature>
<gene>
    <name evidence="16" type="primary">Dgri\GH12447</name>
    <name evidence="16" type="ORF">Dgri_GH12447</name>
</gene>
<dbReference type="PANTHER" id="PTHR23192">
    <property type="entry name" value="OLFACTOMEDIN-RELATED"/>
    <property type="match status" value="1"/>
</dbReference>